<evidence type="ECO:0000256" key="4">
    <source>
        <dbReference type="SAM" id="MobiDB-lite"/>
    </source>
</evidence>
<dbReference type="SMART" id="SM00042">
    <property type="entry name" value="CUB"/>
    <property type="match status" value="1"/>
</dbReference>
<evidence type="ECO:0000256" key="3">
    <source>
        <dbReference type="ARBA" id="ARBA00023157"/>
    </source>
</evidence>
<keyword evidence="8" id="KW-1185">Reference proteome</keyword>
<dbReference type="Pfam" id="PF07974">
    <property type="entry name" value="EGF_2"/>
    <property type="match status" value="1"/>
</dbReference>
<dbReference type="Gene3D" id="2.120.10.80">
    <property type="entry name" value="Kelch-type beta propeller"/>
    <property type="match status" value="2"/>
</dbReference>
<dbReference type="PROSITE" id="PS01186">
    <property type="entry name" value="EGF_2"/>
    <property type="match status" value="1"/>
</dbReference>
<dbReference type="InterPro" id="IPR000742">
    <property type="entry name" value="EGF"/>
</dbReference>
<reference evidence="7" key="1">
    <citation type="submission" date="2013-08" db="EMBL/GenBank/DDBJ databases">
        <title>Gene expansion shapes genome architecture in the human pathogen Lichtheimia corymbifera: an evolutionary genomics analysis in the ancient terrestrial Mucorales (Mucoromycotina).</title>
        <authorList>
            <person name="Schwartze V.U."/>
            <person name="Winter S."/>
            <person name="Shelest E."/>
            <person name="Marcet-Houben M."/>
            <person name="Horn F."/>
            <person name="Wehner S."/>
            <person name="Hoffmann K."/>
            <person name="Riege K."/>
            <person name="Sammeth M."/>
            <person name="Nowrousian M."/>
            <person name="Valiante V."/>
            <person name="Linde J."/>
            <person name="Jacobsen I.D."/>
            <person name="Marz M."/>
            <person name="Brakhage A.A."/>
            <person name="Gabaldon T."/>
            <person name="Bocker S."/>
            <person name="Voigt K."/>
        </authorList>
    </citation>
    <scope>NUCLEOTIDE SEQUENCE [LARGE SCALE GENOMIC DNA]</scope>
    <source>
        <strain evidence="7">FSU 9682</strain>
    </source>
</reference>
<keyword evidence="3" id="KW-1015">Disulfide bond</keyword>
<evidence type="ECO:0000313" key="7">
    <source>
        <dbReference type="EMBL" id="CDH59837.1"/>
    </source>
</evidence>
<evidence type="ECO:0000256" key="1">
    <source>
        <dbReference type="ARBA" id="ARBA00022441"/>
    </source>
</evidence>
<dbReference type="PROSITE" id="PS00022">
    <property type="entry name" value="EGF_1"/>
    <property type="match status" value="1"/>
</dbReference>
<dbReference type="AlphaFoldDB" id="A0A068SDD5"/>
<dbReference type="CDD" id="cd00041">
    <property type="entry name" value="CUB"/>
    <property type="match status" value="1"/>
</dbReference>
<comment type="caution">
    <text evidence="7">The sequence shown here is derived from an EMBL/GenBank/DDBJ whole genome shotgun (WGS) entry which is preliminary data.</text>
</comment>
<dbReference type="Pfam" id="PF00431">
    <property type="entry name" value="CUB"/>
    <property type="match status" value="1"/>
</dbReference>
<dbReference type="Gene3D" id="2.60.120.290">
    <property type="entry name" value="Spermadhesin, CUB domain"/>
    <property type="match status" value="1"/>
</dbReference>
<feature type="domain" description="CUB" evidence="6">
    <location>
        <begin position="13"/>
        <end position="106"/>
    </location>
</feature>
<evidence type="ECO:0000259" key="6">
    <source>
        <dbReference type="PROSITE" id="PS01180"/>
    </source>
</evidence>
<dbReference type="InterPro" id="IPR056737">
    <property type="entry name" value="Beta-prop_ATRN-MKLN-like"/>
</dbReference>
<dbReference type="EMBL" id="CBTN010000076">
    <property type="protein sequence ID" value="CDH59837.1"/>
    <property type="molecule type" value="Genomic_DNA"/>
</dbReference>
<keyword evidence="1" id="KW-0880">Kelch repeat</keyword>
<sequence length="848" mass="93790">MPFHSGPHVRKRCGETLTATTEPTELSSSFITNCEWRLEATAGSLVKLEFTMLDLICGQDYINVSSDGTVLASLCGSQLPLPIYASSTMSIAMTTGKGFHAIYQAIDTCSACGDHGTCNNGTCVCAPGFQGATCDQSIFSRSLHGAVYYPPRDSMIVYGGTTLNGLASPSLIEFHFGNMSWTTPTIASSTSPIARYGHTLFMHDGYVYCFGGKGRPGVVLSDLWRMDPETWSWEQVSFASDNRPPILIDPTVTIVSQQSNSTQMFVFGGYMATNHSMSRSIYVYDVVTGYWKNQLRKNSIGCVGAQGIYHPDTESIYYFGGLRENKSNAIFEYHIPSDLWYLDQPQSKFQERIQGAAVLFQKDQALLFGGQTPNDDDDTTSDNHASCFYADANVYDFVCGTFSSNDMAIQSDPRMGHSLIMRNGEAWIFGGHNGIDLGDVSRVSIPSTPKRDTTQEQLCKSIRWCSTYSDCDDCQQRPYCSYTHGSCTFNDTNAHLTCPMLGIPVNVGESYHGVLTDRLVFKTFVDAPNKDLVFRFSSVDNEMVAITFETMNGWQGERNENNKAITFNDQGQPYRIMNDTSHIPITSASSIMQDPTPLVGVSPIVSIKANDTRRYSGYYVYQLRNRDALPQQIKVSVEVHESTTGKNTDGSRQQQQQSDQENGGGPSKSLKIVALTLFCFACLLFFVVGVVGSRRMRRYVQENNRNHGPGIEGPNELCLELSQGNVPDVYHIKVPKRWWDSTVRGDQSAKGSTYFPMPLSSQPLLSTDQEDCQTSNSSRQIGITSHVDSTNTSSDDDSRCHHYVLNYAVLLPTPPVSMSTHDDVKDEELSMLPNITLASTLVQVDPTL</sequence>
<dbReference type="GO" id="GO:0005794">
    <property type="term" value="C:Golgi apparatus"/>
    <property type="evidence" value="ECO:0007669"/>
    <property type="project" value="TreeGrafter"/>
</dbReference>
<evidence type="ECO:0000313" key="8">
    <source>
        <dbReference type="Proteomes" id="UP000027586"/>
    </source>
</evidence>
<name>A0A068SDD5_9FUNG</name>
<feature type="compositionally biased region" description="Polar residues" evidence="4">
    <location>
        <begin position="765"/>
        <end position="787"/>
    </location>
</feature>
<dbReference type="STRING" id="1263082.A0A068SDD5"/>
<dbReference type="OrthoDB" id="10251809at2759"/>
<keyword evidence="2" id="KW-0677">Repeat</keyword>
<dbReference type="SUPFAM" id="SSF50965">
    <property type="entry name" value="Galactose oxidase, central domain"/>
    <property type="match status" value="1"/>
</dbReference>
<dbReference type="VEuPathDB" id="FungiDB:LCOR_10640.1"/>
<dbReference type="PANTHER" id="PTHR46376:SF2">
    <property type="entry name" value="DISTRACTED, ISOFORM B"/>
    <property type="match status" value="1"/>
</dbReference>
<evidence type="ECO:0000256" key="5">
    <source>
        <dbReference type="SAM" id="Phobius"/>
    </source>
</evidence>
<accession>A0A068SDD5</accession>
<dbReference type="InterPro" id="IPR051568">
    <property type="entry name" value="LZTR1/Attractin"/>
</dbReference>
<feature type="region of interest" description="Disordered" evidence="4">
    <location>
        <begin position="765"/>
        <end position="797"/>
    </location>
</feature>
<dbReference type="Gene3D" id="2.10.25.10">
    <property type="entry name" value="Laminin"/>
    <property type="match status" value="1"/>
</dbReference>
<dbReference type="InterPro" id="IPR011043">
    <property type="entry name" value="Gal_Oxase/kelch_b-propeller"/>
</dbReference>
<evidence type="ECO:0000256" key="2">
    <source>
        <dbReference type="ARBA" id="ARBA00022737"/>
    </source>
</evidence>
<organism evidence="7 8">
    <name type="scientific">Lichtheimia corymbifera JMRC:FSU:9682</name>
    <dbReference type="NCBI Taxonomy" id="1263082"/>
    <lineage>
        <taxon>Eukaryota</taxon>
        <taxon>Fungi</taxon>
        <taxon>Fungi incertae sedis</taxon>
        <taxon>Mucoromycota</taxon>
        <taxon>Mucoromycotina</taxon>
        <taxon>Mucoromycetes</taxon>
        <taxon>Mucorales</taxon>
        <taxon>Lichtheimiaceae</taxon>
        <taxon>Lichtheimia</taxon>
    </lineage>
</organism>
<dbReference type="InterPro" id="IPR015915">
    <property type="entry name" value="Kelch-typ_b-propeller"/>
</dbReference>
<dbReference type="InterPro" id="IPR013111">
    <property type="entry name" value="EGF_extracell"/>
</dbReference>
<keyword evidence="5" id="KW-1133">Transmembrane helix</keyword>
<dbReference type="SUPFAM" id="SSF49854">
    <property type="entry name" value="Spermadhesin, CUB domain"/>
    <property type="match status" value="1"/>
</dbReference>
<feature type="region of interest" description="Disordered" evidence="4">
    <location>
        <begin position="640"/>
        <end position="666"/>
    </location>
</feature>
<gene>
    <name evidence="7" type="ORF">LCOR_10640.1</name>
</gene>
<feature type="transmembrane region" description="Helical" evidence="5">
    <location>
        <begin position="672"/>
        <end position="691"/>
    </location>
</feature>
<dbReference type="CDD" id="cd00054">
    <property type="entry name" value="EGF_CA"/>
    <property type="match status" value="1"/>
</dbReference>
<dbReference type="PANTHER" id="PTHR46376">
    <property type="entry name" value="LEUCINE-ZIPPER-LIKE TRANSCRIPTIONAL REGULATOR 1"/>
    <property type="match status" value="1"/>
</dbReference>
<dbReference type="Pfam" id="PF24981">
    <property type="entry name" value="Beta-prop_ATRN-LZTR1"/>
    <property type="match status" value="1"/>
</dbReference>
<dbReference type="Proteomes" id="UP000027586">
    <property type="component" value="Unassembled WGS sequence"/>
</dbReference>
<dbReference type="InterPro" id="IPR000859">
    <property type="entry name" value="CUB_dom"/>
</dbReference>
<dbReference type="InterPro" id="IPR035914">
    <property type="entry name" value="Sperma_CUB_dom_sf"/>
</dbReference>
<keyword evidence="5" id="KW-0812">Transmembrane</keyword>
<proteinExistence type="predicted"/>
<protein>
    <recommendedName>
        <fullName evidence="6">CUB domain-containing protein</fullName>
    </recommendedName>
</protein>
<dbReference type="PROSITE" id="PS01180">
    <property type="entry name" value="CUB"/>
    <property type="match status" value="1"/>
</dbReference>
<keyword evidence="5" id="KW-0472">Membrane</keyword>